<keyword evidence="3" id="KW-1185">Reference proteome</keyword>
<proteinExistence type="predicted"/>
<feature type="compositionally biased region" description="Basic and acidic residues" evidence="1">
    <location>
        <begin position="56"/>
        <end position="67"/>
    </location>
</feature>
<name>A0AAU9FMF7_DROMD</name>
<feature type="region of interest" description="Disordered" evidence="1">
    <location>
        <begin position="54"/>
        <end position="86"/>
    </location>
</feature>
<dbReference type="AlphaFoldDB" id="A0AAU9FMF7"/>
<feature type="region of interest" description="Disordered" evidence="1">
    <location>
        <begin position="100"/>
        <end position="127"/>
    </location>
</feature>
<accession>A0AAU9FMF7</accession>
<feature type="compositionally biased region" description="Polar residues" evidence="1">
    <location>
        <begin position="70"/>
        <end position="80"/>
    </location>
</feature>
<dbReference type="Proteomes" id="UP001500889">
    <property type="component" value="Chromosome J"/>
</dbReference>
<gene>
    <name evidence="2" type="ORF">DMAD_05361</name>
</gene>
<protein>
    <submittedName>
        <fullName evidence="2">Uncharacterized protein</fullName>
    </submittedName>
</protein>
<sequence>MSEGTSQDVRAPKPPEIHIDRYFTNLRWSMDNDTKKSTSDIDFSMNGGLLVFLKSKSKEASEPKPDPDTPLTSPAESSAPPSDLPWMRCCGRNFKSSIFSLQPAEPKRRSFSRIPPRAPNGHLNSTR</sequence>
<dbReference type="EMBL" id="AP029265">
    <property type="protein sequence ID" value="BFF96810.1"/>
    <property type="molecule type" value="Genomic_DNA"/>
</dbReference>
<evidence type="ECO:0000313" key="2">
    <source>
        <dbReference type="EMBL" id="BFF96810.1"/>
    </source>
</evidence>
<evidence type="ECO:0000256" key="1">
    <source>
        <dbReference type="SAM" id="MobiDB-lite"/>
    </source>
</evidence>
<evidence type="ECO:0000313" key="3">
    <source>
        <dbReference type="Proteomes" id="UP001500889"/>
    </source>
</evidence>
<organism evidence="2 3">
    <name type="scientific">Drosophila madeirensis</name>
    <name type="common">Fruit fly</name>
    <dbReference type="NCBI Taxonomy" id="30013"/>
    <lineage>
        <taxon>Eukaryota</taxon>
        <taxon>Metazoa</taxon>
        <taxon>Ecdysozoa</taxon>
        <taxon>Arthropoda</taxon>
        <taxon>Hexapoda</taxon>
        <taxon>Insecta</taxon>
        <taxon>Pterygota</taxon>
        <taxon>Neoptera</taxon>
        <taxon>Endopterygota</taxon>
        <taxon>Diptera</taxon>
        <taxon>Brachycera</taxon>
        <taxon>Muscomorpha</taxon>
        <taxon>Ephydroidea</taxon>
        <taxon>Drosophilidae</taxon>
        <taxon>Drosophila</taxon>
        <taxon>Sophophora</taxon>
    </lineage>
</organism>
<reference evidence="2 3" key="1">
    <citation type="submission" date="2024-02" db="EMBL/GenBank/DDBJ databases">
        <title>A chromosome-level genome assembly of Drosophila madeirensis, a fruit fly species endemic to Madeira island.</title>
        <authorList>
            <person name="Tomihara K."/>
            <person name="Llopart A."/>
            <person name="Yamamoto D."/>
        </authorList>
    </citation>
    <scope>NUCLEOTIDE SEQUENCE [LARGE SCALE GENOMIC DNA]</scope>
    <source>
        <strain evidence="2 3">RF1</strain>
    </source>
</reference>